<dbReference type="UniPathway" id="UPA00098">
    <property type="reaction ID" value="UER00360"/>
</dbReference>
<dbReference type="EC" id="1.2.1.41" evidence="7"/>
<dbReference type="InterPro" id="IPR016162">
    <property type="entry name" value="Ald_DH_N"/>
</dbReference>
<dbReference type="InterPro" id="IPR015590">
    <property type="entry name" value="Aldehyde_DH_dom"/>
</dbReference>
<comment type="function">
    <text evidence="7">Catalyzes the NADPH-dependent reduction of L-glutamate 5-phosphate into L-glutamate 5-semialdehyde and phosphate. The product spontaneously undergoes cyclization to form 1-pyrroline-5-carboxylate.</text>
</comment>
<evidence type="ECO:0000256" key="6">
    <source>
        <dbReference type="ARBA" id="ARBA00049024"/>
    </source>
</evidence>
<name>A0A2T5G637_9BACL</name>
<feature type="compositionally biased region" description="Basic and acidic residues" evidence="8">
    <location>
        <begin position="8"/>
        <end position="21"/>
    </location>
</feature>
<comment type="pathway">
    <text evidence="1 7">Amino-acid biosynthesis; L-proline biosynthesis; L-glutamate 5-semialdehyde from L-glutamate: step 2/2.</text>
</comment>
<accession>A0A2T5G637</accession>
<evidence type="ECO:0000256" key="2">
    <source>
        <dbReference type="ARBA" id="ARBA00022605"/>
    </source>
</evidence>
<dbReference type="NCBIfam" id="TIGR00407">
    <property type="entry name" value="proA"/>
    <property type="match status" value="1"/>
</dbReference>
<dbReference type="HAMAP" id="MF_00412">
    <property type="entry name" value="ProA"/>
    <property type="match status" value="1"/>
</dbReference>
<evidence type="ECO:0000256" key="4">
    <source>
        <dbReference type="ARBA" id="ARBA00022857"/>
    </source>
</evidence>
<feature type="domain" description="Aldehyde dehydrogenase" evidence="9">
    <location>
        <begin position="34"/>
        <end position="307"/>
    </location>
</feature>
<dbReference type="PANTHER" id="PTHR11063">
    <property type="entry name" value="GLUTAMATE SEMIALDEHYDE DEHYDROGENASE"/>
    <property type="match status" value="1"/>
</dbReference>
<comment type="similarity">
    <text evidence="7">Belongs to the gamma-glutamyl phosphate reductase family.</text>
</comment>
<evidence type="ECO:0000256" key="7">
    <source>
        <dbReference type="HAMAP-Rule" id="MF_00412"/>
    </source>
</evidence>
<dbReference type="Gene3D" id="3.40.605.10">
    <property type="entry name" value="Aldehyde Dehydrogenase, Chain A, domain 1"/>
    <property type="match status" value="1"/>
</dbReference>
<keyword evidence="3 7" id="KW-0641">Proline biosynthesis</keyword>
<dbReference type="FunFam" id="3.40.309.10:FF:000006">
    <property type="entry name" value="Gamma-glutamyl phosphate reductase"/>
    <property type="match status" value="1"/>
</dbReference>
<evidence type="ECO:0000313" key="11">
    <source>
        <dbReference type="Proteomes" id="UP000244016"/>
    </source>
</evidence>
<dbReference type="GO" id="GO:0050661">
    <property type="term" value="F:NADP binding"/>
    <property type="evidence" value="ECO:0007669"/>
    <property type="project" value="InterPro"/>
</dbReference>
<dbReference type="NCBIfam" id="NF001221">
    <property type="entry name" value="PRK00197.1"/>
    <property type="match status" value="1"/>
</dbReference>
<keyword evidence="7" id="KW-0963">Cytoplasm</keyword>
<evidence type="ECO:0000256" key="5">
    <source>
        <dbReference type="ARBA" id="ARBA00023002"/>
    </source>
</evidence>
<gene>
    <name evidence="7" type="primary">proA</name>
    <name evidence="10" type="ORF">BLITH_1288</name>
</gene>
<dbReference type="SUPFAM" id="SSF53720">
    <property type="entry name" value="ALDH-like"/>
    <property type="match status" value="1"/>
</dbReference>
<evidence type="ECO:0000256" key="3">
    <source>
        <dbReference type="ARBA" id="ARBA00022650"/>
    </source>
</evidence>
<dbReference type="Pfam" id="PF00171">
    <property type="entry name" value="Aldedh"/>
    <property type="match status" value="1"/>
</dbReference>
<dbReference type="CDD" id="cd07079">
    <property type="entry name" value="ALDH_F18-19_ProA-GPR"/>
    <property type="match status" value="1"/>
</dbReference>
<comment type="subcellular location">
    <subcellularLocation>
        <location evidence="7">Cytoplasm</location>
    </subcellularLocation>
</comment>
<dbReference type="EMBL" id="PEBW01000004">
    <property type="protein sequence ID" value="PTQ51650.1"/>
    <property type="molecule type" value="Genomic_DNA"/>
</dbReference>
<protein>
    <recommendedName>
        <fullName evidence="7">Gamma-glutamyl phosphate reductase</fullName>
        <shortName evidence="7">GPR</shortName>
        <ecNumber evidence="7">1.2.1.41</ecNumber>
    </recommendedName>
    <alternativeName>
        <fullName evidence="7">Glutamate-5-semialdehyde dehydrogenase</fullName>
    </alternativeName>
    <alternativeName>
        <fullName evidence="7">Glutamyl-gamma-semialdehyde dehydrogenase</fullName>
        <shortName evidence="7">GSA dehydrogenase</shortName>
    </alternativeName>
</protein>
<dbReference type="GO" id="GO:0055129">
    <property type="term" value="P:L-proline biosynthetic process"/>
    <property type="evidence" value="ECO:0007669"/>
    <property type="project" value="UniProtKB-UniRule"/>
</dbReference>
<sequence>MPVRGARRNVEGGKDSMHRSELGGPEPSLEEKREALRALLREVKATSAVLARADHATRQRALAAMADALEADRDEILAANAEDLRLAEEMELDAPRKERLMLNPGRIRAMADGLRALVDLPDPLAPRGEMWTRPNGLLVERVPVPLGVIAIIYESRPNVTADAAGLALKSGSAVVLRGGREAHRSNVAIAASLQKGLRAAGLPEKSAVVVPWTDRELVEVVLTARGLVDLAIPRGGHGLIQYVVRTAQVPTLETGVGNNHLFVDRSADFAKATRIVVDAKTDRPAVCNALETLLVHREIAEAWLPEAGRALVDAGVELRGCPESVRILRSHGISVREATEADWETEYLDLILAVRVVDGLDEALAHIARYGTGHSEAIVAEDREAAEAFLAAVDAAAVYHNASTRFTDGGEFGFGAEMGISTQKLHARGPVGPRELVSYKYVVRGDGQVRGFRAVDR</sequence>
<dbReference type="Gene3D" id="3.40.309.10">
    <property type="entry name" value="Aldehyde Dehydrogenase, Chain A, domain 2"/>
    <property type="match status" value="1"/>
</dbReference>
<organism evidence="10 11">
    <name type="scientific">Brockia lithotrophica</name>
    <dbReference type="NCBI Taxonomy" id="933949"/>
    <lineage>
        <taxon>Bacteria</taxon>
        <taxon>Bacillati</taxon>
        <taxon>Bacillota</taxon>
        <taxon>Bacilli</taxon>
        <taxon>Bacillales</taxon>
        <taxon>Bacillales Family X. Incertae Sedis</taxon>
        <taxon>Brockia</taxon>
    </lineage>
</organism>
<dbReference type="InterPro" id="IPR000965">
    <property type="entry name" value="GPR_dom"/>
</dbReference>
<dbReference type="GO" id="GO:0005737">
    <property type="term" value="C:cytoplasm"/>
    <property type="evidence" value="ECO:0007669"/>
    <property type="project" value="UniProtKB-SubCell"/>
</dbReference>
<keyword evidence="2 7" id="KW-0028">Amino-acid biosynthesis</keyword>
<dbReference type="PANTHER" id="PTHR11063:SF8">
    <property type="entry name" value="DELTA-1-PYRROLINE-5-CARBOXYLATE SYNTHASE"/>
    <property type="match status" value="1"/>
</dbReference>
<keyword evidence="5 7" id="KW-0560">Oxidoreductase</keyword>
<proteinExistence type="inferred from homology"/>
<keyword evidence="4 7" id="KW-0521">NADP</keyword>
<comment type="caution">
    <text evidence="10">The sequence shown here is derived from an EMBL/GenBank/DDBJ whole genome shotgun (WGS) entry which is preliminary data.</text>
</comment>
<dbReference type="GO" id="GO:0004350">
    <property type="term" value="F:glutamate-5-semialdehyde dehydrogenase activity"/>
    <property type="evidence" value="ECO:0007669"/>
    <property type="project" value="UniProtKB-UniRule"/>
</dbReference>
<comment type="catalytic activity">
    <reaction evidence="6 7">
        <text>L-glutamate 5-semialdehyde + phosphate + NADP(+) = L-glutamyl 5-phosphate + NADPH + H(+)</text>
        <dbReference type="Rhea" id="RHEA:19541"/>
        <dbReference type="ChEBI" id="CHEBI:15378"/>
        <dbReference type="ChEBI" id="CHEBI:43474"/>
        <dbReference type="ChEBI" id="CHEBI:57783"/>
        <dbReference type="ChEBI" id="CHEBI:58066"/>
        <dbReference type="ChEBI" id="CHEBI:58274"/>
        <dbReference type="ChEBI" id="CHEBI:58349"/>
        <dbReference type="EC" id="1.2.1.41"/>
    </reaction>
</comment>
<dbReference type="InterPro" id="IPR016161">
    <property type="entry name" value="Ald_DH/histidinol_DH"/>
</dbReference>
<dbReference type="AlphaFoldDB" id="A0A2T5G637"/>
<dbReference type="InterPro" id="IPR016163">
    <property type="entry name" value="Ald_DH_C"/>
</dbReference>
<evidence type="ECO:0000313" key="10">
    <source>
        <dbReference type="EMBL" id="PTQ51650.1"/>
    </source>
</evidence>
<evidence type="ECO:0000259" key="9">
    <source>
        <dbReference type="Pfam" id="PF00171"/>
    </source>
</evidence>
<dbReference type="PIRSF" id="PIRSF000151">
    <property type="entry name" value="GPR"/>
    <property type="match status" value="1"/>
</dbReference>
<dbReference type="Proteomes" id="UP000244016">
    <property type="component" value="Unassembled WGS sequence"/>
</dbReference>
<evidence type="ECO:0000256" key="1">
    <source>
        <dbReference type="ARBA" id="ARBA00004985"/>
    </source>
</evidence>
<dbReference type="InterPro" id="IPR012134">
    <property type="entry name" value="Glu-5-SA_DH"/>
</dbReference>
<feature type="region of interest" description="Disordered" evidence="8">
    <location>
        <begin position="1"/>
        <end position="30"/>
    </location>
</feature>
<reference evidence="10 11" key="1">
    <citation type="submission" date="2017-08" db="EMBL/GenBank/DDBJ databases">
        <title>Burning lignite coal seam in the remote Altai Mountains harbors a hydrogen-driven thermophilic microbial community.</title>
        <authorList>
            <person name="Kadnikov V.V."/>
            <person name="Mardanov A.V."/>
            <person name="Ivasenko D."/>
            <person name="Beletsky A.V."/>
            <person name="Karnachuk O.V."/>
            <person name="Ravin N.V."/>
        </authorList>
    </citation>
    <scope>NUCLEOTIDE SEQUENCE [LARGE SCALE GENOMIC DNA]</scope>
    <source>
        <strain evidence="10">AL31</strain>
    </source>
</reference>
<evidence type="ECO:0000256" key="8">
    <source>
        <dbReference type="SAM" id="MobiDB-lite"/>
    </source>
</evidence>
<dbReference type="InterPro" id="IPR020593">
    <property type="entry name" value="G-glutamylP_reductase_CS"/>
</dbReference>
<dbReference type="PROSITE" id="PS01223">
    <property type="entry name" value="PROA"/>
    <property type="match status" value="1"/>
</dbReference>